<proteinExistence type="predicted"/>
<keyword evidence="3" id="KW-1185">Reference proteome</keyword>
<dbReference type="GO" id="GO:0004842">
    <property type="term" value="F:ubiquitin-protein transferase activity"/>
    <property type="evidence" value="ECO:0007669"/>
    <property type="project" value="InterPro"/>
</dbReference>
<accession>A0A6A4M972</accession>
<organism evidence="2 3">
    <name type="scientific">Rhododendron williamsianum</name>
    <dbReference type="NCBI Taxonomy" id="262921"/>
    <lineage>
        <taxon>Eukaryota</taxon>
        <taxon>Viridiplantae</taxon>
        <taxon>Streptophyta</taxon>
        <taxon>Embryophyta</taxon>
        <taxon>Tracheophyta</taxon>
        <taxon>Spermatophyta</taxon>
        <taxon>Magnoliopsida</taxon>
        <taxon>eudicotyledons</taxon>
        <taxon>Gunneridae</taxon>
        <taxon>Pentapetalae</taxon>
        <taxon>asterids</taxon>
        <taxon>Ericales</taxon>
        <taxon>Ericaceae</taxon>
        <taxon>Ericoideae</taxon>
        <taxon>Rhodoreae</taxon>
        <taxon>Rhododendron</taxon>
    </lineage>
</organism>
<feature type="compositionally biased region" description="Basic and acidic residues" evidence="1">
    <location>
        <begin position="51"/>
        <end position="62"/>
    </location>
</feature>
<evidence type="ECO:0000256" key="1">
    <source>
        <dbReference type="SAM" id="MobiDB-lite"/>
    </source>
</evidence>
<dbReference type="GO" id="GO:0031624">
    <property type="term" value="F:ubiquitin conjugating enzyme binding"/>
    <property type="evidence" value="ECO:0007669"/>
    <property type="project" value="TreeGrafter"/>
</dbReference>
<comment type="caution">
    <text evidence="2">The sequence shown here is derived from an EMBL/GenBank/DDBJ whole genome shotgun (WGS) entry which is preliminary data.</text>
</comment>
<dbReference type="PANTHER" id="PTHR46400">
    <property type="entry name" value="RING/U-BOX SUPERFAMILY PROTEIN"/>
    <property type="match status" value="1"/>
</dbReference>
<evidence type="ECO:0000313" key="2">
    <source>
        <dbReference type="EMBL" id="KAE9464901.1"/>
    </source>
</evidence>
<dbReference type="GO" id="GO:0048437">
    <property type="term" value="P:floral organ development"/>
    <property type="evidence" value="ECO:0007669"/>
    <property type="project" value="TreeGrafter"/>
</dbReference>
<dbReference type="EMBL" id="QEFC01000316">
    <property type="protein sequence ID" value="KAE9464901.1"/>
    <property type="molecule type" value="Genomic_DNA"/>
</dbReference>
<protein>
    <submittedName>
        <fullName evidence="2">Uncharacterized protein</fullName>
    </submittedName>
</protein>
<dbReference type="PANTHER" id="PTHR46400:SF14">
    <property type="entry name" value="E3 UBIQUITIN LIGASE BIG BROTHER-LIKE"/>
    <property type="match status" value="1"/>
</dbReference>
<dbReference type="InterPro" id="IPR033276">
    <property type="entry name" value="BB"/>
</dbReference>
<gene>
    <name evidence="2" type="ORF">C3L33_03186</name>
</gene>
<sequence length="298" mass="33256">MMRNNDHCLNFSIPDEIAENLNEFFPDFGDLSHEEVFQHQESVYQSLKGNDSNKERKSDHGQSSDSSQGSRQDCESSRRASFDSQLALDEALAWSLQDLEDGFDDFNISESTSAATGTSRQSLLSFEFGVVTFATSIIYSHAHECFYTRGALRAKGSRPADGLCICMVVQCDDSVICISVGGCTFLSPLDLLRVYNQCHSNTSNVVLTELKRRKDFGKKSMDFWKNREVSSRETPTTSINQTTSGDAIDPDNMTYEQLQSLGESVGVENKGLSEGLLARLPKFKIRTGIFSKKKIKEE</sequence>
<feature type="region of interest" description="Disordered" evidence="1">
    <location>
        <begin position="46"/>
        <end position="75"/>
    </location>
</feature>
<dbReference type="GO" id="GO:0046621">
    <property type="term" value="P:negative regulation of organ growth"/>
    <property type="evidence" value="ECO:0007669"/>
    <property type="project" value="InterPro"/>
</dbReference>
<evidence type="ECO:0000313" key="3">
    <source>
        <dbReference type="Proteomes" id="UP000428333"/>
    </source>
</evidence>
<name>A0A6A4M972_9ERIC</name>
<dbReference type="OrthoDB" id="8062037at2759"/>
<dbReference type="AlphaFoldDB" id="A0A6A4M972"/>
<dbReference type="GO" id="GO:0016567">
    <property type="term" value="P:protein ubiquitination"/>
    <property type="evidence" value="ECO:0007669"/>
    <property type="project" value="InterPro"/>
</dbReference>
<dbReference type="Proteomes" id="UP000428333">
    <property type="component" value="Linkage Group LG02"/>
</dbReference>
<feature type="non-terminal residue" evidence="2">
    <location>
        <position position="1"/>
    </location>
</feature>
<reference evidence="2 3" key="1">
    <citation type="journal article" date="2019" name="Genome Biol. Evol.">
        <title>The Rhododendron genome and chromosomal organization provide insight into shared whole-genome duplications across the heath family (Ericaceae).</title>
        <authorList>
            <person name="Soza V.L."/>
            <person name="Lindsley D."/>
            <person name="Waalkes A."/>
            <person name="Ramage E."/>
            <person name="Patwardhan R.P."/>
            <person name="Burton J.N."/>
            <person name="Adey A."/>
            <person name="Kumar A."/>
            <person name="Qiu R."/>
            <person name="Shendure J."/>
            <person name="Hall B."/>
        </authorList>
    </citation>
    <scope>NUCLEOTIDE SEQUENCE [LARGE SCALE GENOMIC DNA]</scope>
    <source>
        <strain evidence="2">RSF 1966-606</strain>
    </source>
</reference>